<evidence type="ECO:0008006" key="3">
    <source>
        <dbReference type="Google" id="ProtNLM"/>
    </source>
</evidence>
<name>A0A1Q9CY68_SYMMI</name>
<reference evidence="1 2" key="1">
    <citation type="submission" date="2016-02" db="EMBL/GenBank/DDBJ databases">
        <title>Genome analysis of coral dinoflagellate symbionts highlights evolutionary adaptations to a symbiotic lifestyle.</title>
        <authorList>
            <person name="Aranda M."/>
            <person name="Li Y."/>
            <person name="Liew Y.J."/>
            <person name="Baumgarten S."/>
            <person name="Simakov O."/>
            <person name="Wilson M."/>
            <person name="Piel J."/>
            <person name="Ashoor H."/>
            <person name="Bougouffa S."/>
            <person name="Bajic V.B."/>
            <person name="Ryu T."/>
            <person name="Ravasi T."/>
            <person name="Bayer T."/>
            <person name="Micklem G."/>
            <person name="Kim H."/>
            <person name="Bhak J."/>
            <person name="Lajeunesse T.C."/>
            <person name="Voolstra C.R."/>
        </authorList>
    </citation>
    <scope>NUCLEOTIDE SEQUENCE [LARGE SCALE GENOMIC DNA]</scope>
    <source>
        <strain evidence="1 2">CCMP2467</strain>
    </source>
</reference>
<accession>A0A1Q9CY68</accession>
<protein>
    <recommendedName>
        <fullName evidence="3">Reverse transcriptase domain-containing protein</fullName>
    </recommendedName>
</protein>
<evidence type="ECO:0000313" key="2">
    <source>
        <dbReference type="Proteomes" id="UP000186817"/>
    </source>
</evidence>
<dbReference type="Proteomes" id="UP000186817">
    <property type="component" value="Unassembled WGS sequence"/>
</dbReference>
<evidence type="ECO:0000313" key="1">
    <source>
        <dbReference type="EMBL" id="OLP87883.1"/>
    </source>
</evidence>
<dbReference type="AlphaFoldDB" id="A0A1Q9CY68"/>
<sequence>MMGEAYRAKCAAIESDNVTHMIQAASYFTEVTGALGARLAIVKGHEKLPQDPALATTNKHEAQQKLDSFLREARDLGINHCGTSPFLVIMAPANCMALDFVIFCPESGSLVAAVQVKSNTLRKQKDVKEQSTKLHEAAETVRQRNVEFLAVLGSNFPKGFIDDLFSLQQEDLVALIPPFLRHLSGRVLERVPAGSRQNDAFELLTDAADVGPGLAMARLTTPVSGGMTEALAASVRAALSLRPRSVLLSLDGRSACDSVSRAAFLRKLQEVAPELLTFVRLVYGQPSSCYWWDAAGACRTMPQGEGCKHGDALAPARFALGQHETLCRATPELHQDDALLAFLDDLYVVTCGIASNSLGVTSAPPGISELGEAVWRGDKPSAERGLVVSGTLIGHSDIVAAKRMQEERKLLQQLPEPPDLQCSWLLLLFMCASPRANHALCTLPPRGYAALCATKLPGKRCRLASEVPLLTMRPMLGRSLQDQRRQISPELSGGHLCRRVRLRFTGGSSEPERLAAVLAISSEVADTALTALPDAVAV</sequence>
<dbReference type="EMBL" id="LSRX01000837">
    <property type="protein sequence ID" value="OLP87883.1"/>
    <property type="molecule type" value="Genomic_DNA"/>
</dbReference>
<gene>
    <name evidence="1" type="ORF">AK812_SmicGene30839</name>
</gene>
<keyword evidence="2" id="KW-1185">Reference proteome</keyword>
<dbReference type="OrthoDB" id="10405649at2759"/>
<proteinExistence type="predicted"/>
<comment type="caution">
    <text evidence="1">The sequence shown here is derived from an EMBL/GenBank/DDBJ whole genome shotgun (WGS) entry which is preliminary data.</text>
</comment>
<organism evidence="1 2">
    <name type="scientific">Symbiodinium microadriaticum</name>
    <name type="common">Dinoflagellate</name>
    <name type="synonym">Zooxanthella microadriatica</name>
    <dbReference type="NCBI Taxonomy" id="2951"/>
    <lineage>
        <taxon>Eukaryota</taxon>
        <taxon>Sar</taxon>
        <taxon>Alveolata</taxon>
        <taxon>Dinophyceae</taxon>
        <taxon>Suessiales</taxon>
        <taxon>Symbiodiniaceae</taxon>
        <taxon>Symbiodinium</taxon>
    </lineage>
</organism>